<organism evidence="2 3">
    <name type="scientific">Aspergillus niger</name>
    <dbReference type="NCBI Taxonomy" id="5061"/>
    <lineage>
        <taxon>Eukaryota</taxon>
        <taxon>Fungi</taxon>
        <taxon>Dikarya</taxon>
        <taxon>Ascomycota</taxon>
        <taxon>Pezizomycotina</taxon>
        <taxon>Eurotiomycetes</taxon>
        <taxon>Eurotiomycetidae</taxon>
        <taxon>Eurotiales</taxon>
        <taxon>Aspergillaceae</taxon>
        <taxon>Aspergillus</taxon>
        <taxon>Aspergillus subgen. Circumdati</taxon>
    </lineage>
</organism>
<dbReference type="GO" id="GO:0031956">
    <property type="term" value="F:medium-chain fatty acid-CoA ligase activity"/>
    <property type="evidence" value="ECO:0007669"/>
    <property type="project" value="TreeGrafter"/>
</dbReference>
<proteinExistence type="predicted"/>
<evidence type="ECO:0000313" key="2">
    <source>
        <dbReference type="EMBL" id="GLA56115.1"/>
    </source>
</evidence>
<dbReference type="PROSITE" id="PS00455">
    <property type="entry name" value="AMP_BINDING"/>
    <property type="match status" value="1"/>
</dbReference>
<name>A0A9W6ABS2_ASPNG</name>
<dbReference type="InterPro" id="IPR000873">
    <property type="entry name" value="AMP-dep_synth/lig_dom"/>
</dbReference>
<feature type="domain" description="AMP-dependent synthetase/ligase" evidence="1">
    <location>
        <begin position="25"/>
        <end position="291"/>
    </location>
</feature>
<reference evidence="2" key="1">
    <citation type="submission" date="2022-07" db="EMBL/GenBank/DDBJ databases">
        <title>Taxonomy of Aspergillus series Nigri: significant species reduction supported by multi-species coalescent approaches.</title>
        <authorList>
            <person name="Bian C."/>
            <person name="Kusuya Y."/>
            <person name="Sklenar F."/>
            <person name="D'hooge E."/>
            <person name="Yaguchi T."/>
            <person name="Takahashi H."/>
            <person name="Hubka V."/>
        </authorList>
    </citation>
    <scope>NUCLEOTIDE SEQUENCE</scope>
    <source>
        <strain evidence="2">IFM 63604</strain>
    </source>
</reference>
<dbReference type="Proteomes" id="UP001144191">
    <property type="component" value="Unassembled WGS sequence"/>
</dbReference>
<dbReference type="Pfam" id="PF00501">
    <property type="entry name" value="AMP-binding"/>
    <property type="match status" value="1"/>
</dbReference>
<dbReference type="GO" id="GO:0006631">
    <property type="term" value="P:fatty acid metabolic process"/>
    <property type="evidence" value="ECO:0007669"/>
    <property type="project" value="TreeGrafter"/>
</dbReference>
<evidence type="ECO:0000313" key="3">
    <source>
        <dbReference type="Proteomes" id="UP001144191"/>
    </source>
</evidence>
<dbReference type="InterPro" id="IPR042099">
    <property type="entry name" value="ANL_N_sf"/>
</dbReference>
<comment type="caution">
    <text evidence="2">The sequence shown here is derived from an EMBL/GenBank/DDBJ whole genome shotgun (WGS) entry which is preliminary data.</text>
</comment>
<protein>
    <recommendedName>
        <fullName evidence="1">AMP-dependent synthetase/ligase domain-containing protein</fullName>
    </recommendedName>
</protein>
<gene>
    <name evidence="2" type="ORF">AnigIFM63604_004653</name>
</gene>
<dbReference type="SUPFAM" id="SSF56801">
    <property type="entry name" value="Acetyl-CoA synthetase-like"/>
    <property type="match status" value="1"/>
</dbReference>
<dbReference type="EMBL" id="BRPB01000250">
    <property type="protein sequence ID" value="GLA56115.1"/>
    <property type="molecule type" value="Genomic_DNA"/>
</dbReference>
<dbReference type="Gene3D" id="3.40.50.12780">
    <property type="entry name" value="N-terminal domain of ligase-like"/>
    <property type="match status" value="1"/>
</dbReference>
<dbReference type="InterPro" id="IPR020845">
    <property type="entry name" value="AMP-binding_CS"/>
</dbReference>
<evidence type="ECO:0000259" key="1">
    <source>
        <dbReference type="Pfam" id="PF00501"/>
    </source>
</evidence>
<accession>A0A9W6ABS2</accession>
<dbReference type="PANTHER" id="PTHR43201:SF11">
    <property type="entry name" value="ENZYME, PUTATIVE (JCVI)-RELATED"/>
    <property type="match status" value="1"/>
</dbReference>
<dbReference type="PANTHER" id="PTHR43201">
    <property type="entry name" value="ACYL-COA SYNTHETASE"/>
    <property type="match status" value="1"/>
</dbReference>
<dbReference type="Pfam" id="PF23562">
    <property type="entry name" value="AMP-binding_C_3"/>
    <property type="match status" value="1"/>
</dbReference>
<feature type="non-terminal residue" evidence="2">
    <location>
        <position position="419"/>
    </location>
</feature>
<dbReference type="AlphaFoldDB" id="A0A9W6ABS2"/>
<sequence>LHELINRKTPDLIRSGIKPCRLGRERIALLASSDLTMALTLFSLSRLSYSVMMLSPRLSTVACVALLEVSCNKVLYGQNPAIRATIGEIASLRPITAWPITSLPNATSTGHTENPVAHEPECGLPHVDEDDTALILHSSGSTGVPKPCYVAHKVLISQMQGSRGLSVFSPLPWYHGLGLATALQAMYAQKTAFLWDAEIPMTASSLVRAMKEARPESAQIVPYMLELLVDEPEGITMLKACKMVTYSGGACPDHLGVRLVAEGVRFGGVLGSNEAGLVAESISRPTDDHNWSYLKLFDHIQRFVRMKWVSGSLYECVYLPGHPSLSASNADDGSYHSQDLFVQHPTHPKRWKYVARRKDRVTLINGEKVLPPRIEGTIRQHPLVDEAVVIGVQKVEPGLLIFPAEAAQDTPAEEFLNHI</sequence>